<organism evidence="2 3">
    <name type="scientific">Streptomyces coerulescens</name>
    <dbReference type="NCBI Taxonomy" id="29304"/>
    <lineage>
        <taxon>Bacteria</taxon>
        <taxon>Bacillati</taxon>
        <taxon>Actinomycetota</taxon>
        <taxon>Actinomycetes</taxon>
        <taxon>Kitasatosporales</taxon>
        <taxon>Streptomycetaceae</taxon>
        <taxon>Streptomyces</taxon>
    </lineage>
</organism>
<evidence type="ECO:0000313" key="3">
    <source>
        <dbReference type="Proteomes" id="UP001596263"/>
    </source>
</evidence>
<feature type="transmembrane region" description="Helical" evidence="1">
    <location>
        <begin position="6"/>
        <end position="32"/>
    </location>
</feature>
<accession>A0ABW0CS87</accession>
<proteinExistence type="predicted"/>
<dbReference type="InterPro" id="IPR013901">
    <property type="entry name" value="Anthrone_oxy"/>
</dbReference>
<evidence type="ECO:0000313" key="2">
    <source>
        <dbReference type="EMBL" id="MFC5218489.1"/>
    </source>
</evidence>
<sequence length="151" mass="15974">MTETVMVLSIVVSGMSLGGLLVGLIVIEPVLGSLKVDHYRLMNTLLAHRMDKLMPALVGLAALGNAALTVLEDRLAARVLYGLATALFVGIAVVSRLAARPLYTWVETIDATDPPPEWEDVRLRWRAVHQVRVGLGAGAVALGAVAGALTL</sequence>
<dbReference type="Pfam" id="PF08592">
    <property type="entry name" value="Anthrone_oxy"/>
    <property type="match status" value="1"/>
</dbReference>
<keyword evidence="3" id="KW-1185">Reference proteome</keyword>
<gene>
    <name evidence="2" type="ORF">ACFPQ9_32070</name>
</gene>
<feature type="transmembrane region" description="Helical" evidence="1">
    <location>
        <begin position="53"/>
        <end position="71"/>
    </location>
</feature>
<dbReference type="EMBL" id="JBHSKM010000024">
    <property type="protein sequence ID" value="MFC5218489.1"/>
    <property type="molecule type" value="Genomic_DNA"/>
</dbReference>
<comment type="caution">
    <text evidence="2">The sequence shown here is derived from an EMBL/GenBank/DDBJ whole genome shotgun (WGS) entry which is preliminary data.</text>
</comment>
<evidence type="ECO:0000256" key="1">
    <source>
        <dbReference type="SAM" id="Phobius"/>
    </source>
</evidence>
<protein>
    <submittedName>
        <fullName evidence="2">Anthrone oxygenase family protein</fullName>
    </submittedName>
</protein>
<dbReference type="Proteomes" id="UP001596263">
    <property type="component" value="Unassembled WGS sequence"/>
</dbReference>
<keyword evidence="1" id="KW-0812">Transmembrane</keyword>
<keyword evidence="1" id="KW-0472">Membrane</keyword>
<keyword evidence="1" id="KW-1133">Transmembrane helix</keyword>
<reference evidence="3" key="1">
    <citation type="journal article" date="2019" name="Int. J. Syst. Evol. Microbiol.">
        <title>The Global Catalogue of Microorganisms (GCM) 10K type strain sequencing project: providing services to taxonomists for standard genome sequencing and annotation.</title>
        <authorList>
            <consortium name="The Broad Institute Genomics Platform"/>
            <consortium name="The Broad Institute Genome Sequencing Center for Infectious Disease"/>
            <person name="Wu L."/>
            <person name="Ma J."/>
        </authorList>
    </citation>
    <scope>NUCLEOTIDE SEQUENCE [LARGE SCALE GENOMIC DNA]</scope>
    <source>
        <strain evidence="3">KCTC 42586</strain>
    </source>
</reference>
<feature type="transmembrane region" description="Helical" evidence="1">
    <location>
        <begin position="77"/>
        <end position="99"/>
    </location>
</feature>
<name>A0ABW0CS87_STRCD</name>
<feature type="transmembrane region" description="Helical" evidence="1">
    <location>
        <begin position="131"/>
        <end position="149"/>
    </location>
</feature>
<dbReference type="RefSeq" id="WP_380861300.1">
    <property type="nucleotide sequence ID" value="NZ_JBHSKM010000024.1"/>
</dbReference>